<evidence type="ECO:0000256" key="7">
    <source>
        <dbReference type="SAM" id="Phobius"/>
    </source>
</evidence>
<dbReference type="EMBL" id="JABFTP020000124">
    <property type="protein sequence ID" value="KAL3280281.1"/>
    <property type="molecule type" value="Genomic_DNA"/>
</dbReference>
<accession>A0ABD2NNE1</accession>
<dbReference type="PANTHER" id="PTHR10231">
    <property type="entry name" value="NUCLEOTIDE-SUGAR TRANSMEMBRANE TRANSPORTER"/>
    <property type="match status" value="1"/>
</dbReference>
<dbReference type="AlphaFoldDB" id="A0ABD2NNE1"/>
<evidence type="ECO:0000313" key="9">
    <source>
        <dbReference type="Proteomes" id="UP001516400"/>
    </source>
</evidence>
<keyword evidence="5 7" id="KW-1133">Transmembrane helix</keyword>
<keyword evidence="3" id="KW-0762">Sugar transport</keyword>
<evidence type="ECO:0000256" key="5">
    <source>
        <dbReference type="ARBA" id="ARBA00022989"/>
    </source>
</evidence>
<organism evidence="8 9">
    <name type="scientific">Cryptolaemus montrouzieri</name>
    <dbReference type="NCBI Taxonomy" id="559131"/>
    <lineage>
        <taxon>Eukaryota</taxon>
        <taxon>Metazoa</taxon>
        <taxon>Ecdysozoa</taxon>
        <taxon>Arthropoda</taxon>
        <taxon>Hexapoda</taxon>
        <taxon>Insecta</taxon>
        <taxon>Pterygota</taxon>
        <taxon>Neoptera</taxon>
        <taxon>Endopterygota</taxon>
        <taxon>Coleoptera</taxon>
        <taxon>Polyphaga</taxon>
        <taxon>Cucujiformia</taxon>
        <taxon>Coccinelloidea</taxon>
        <taxon>Coccinellidae</taxon>
        <taxon>Scymninae</taxon>
        <taxon>Scymnini</taxon>
        <taxon>Cryptolaemus</taxon>
    </lineage>
</organism>
<feature type="transmembrane region" description="Helical" evidence="7">
    <location>
        <begin position="183"/>
        <end position="203"/>
    </location>
</feature>
<protein>
    <recommendedName>
        <fullName evidence="10">UDP-N-acetylglucosamine transporter</fullName>
    </recommendedName>
</protein>
<evidence type="ECO:0000256" key="6">
    <source>
        <dbReference type="ARBA" id="ARBA00023136"/>
    </source>
</evidence>
<dbReference type="SUPFAM" id="SSF103481">
    <property type="entry name" value="Multidrug resistance efflux transporter EmrE"/>
    <property type="match status" value="1"/>
</dbReference>
<evidence type="ECO:0008006" key="10">
    <source>
        <dbReference type="Google" id="ProtNLM"/>
    </source>
</evidence>
<evidence type="ECO:0000313" key="8">
    <source>
        <dbReference type="EMBL" id="KAL3280281.1"/>
    </source>
</evidence>
<gene>
    <name evidence="8" type="ORF">HHI36_017774</name>
</gene>
<dbReference type="GO" id="GO:0016020">
    <property type="term" value="C:membrane"/>
    <property type="evidence" value="ECO:0007669"/>
    <property type="project" value="UniProtKB-SubCell"/>
</dbReference>
<reference evidence="8 9" key="1">
    <citation type="journal article" date="2021" name="BMC Biol.">
        <title>Horizontally acquired antibacterial genes associated with adaptive radiation of ladybird beetles.</title>
        <authorList>
            <person name="Li H.S."/>
            <person name="Tang X.F."/>
            <person name="Huang Y.H."/>
            <person name="Xu Z.Y."/>
            <person name="Chen M.L."/>
            <person name="Du X.Y."/>
            <person name="Qiu B.Y."/>
            <person name="Chen P.T."/>
            <person name="Zhang W."/>
            <person name="Slipinski A."/>
            <person name="Escalona H.E."/>
            <person name="Waterhouse R.M."/>
            <person name="Zwick A."/>
            <person name="Pang H."/>
        </authorList>
    </citation>
    <scope>NUCLEOTIDE SEQUENCE [LARGE SCALE GENOMIC DNA]</scope>
    <source>
        <strain evidence="8">SYSU2018</strain>
    </source>
</reference>
<keyword evidence="3" id="KW-0813">Transport</keyword>
<evidence type="ECO:0000256" key="1">
    <source>
        <dbReference type="ARBA" id="ARBA00004141"/>
    </source>
</evidence>
<feature type="transmembrane region" description="Helical" evidence="7">
    <location>
        <begin position="305"/>
        <end position="323"/>
    </location>
</feature>
<feature type="transmembrane region" description="Helical" evidence="7">
    <location>
        <begin position="279"/>
        <end position="299"/>
    </location>
</feature>
<feature type="transmembrane region" description="Helical" evidence="7">
    <location>
        <begin position="145"/>
        <end position="163"/>
    </location>
</feature>
<feature type="transmembrane region" description="Helical" evidence="7">
    <location>
        <begin position="247"/>
        <end position="272"/>
    </location>
</feature>
<keyword evidence="4 7" id="KW-0812">Transmembrane</keyword>
<dbReference type="PIRSF" id="PIRSF005799">
    <property type="entry name" value="UDP-gal_transpt"/>
    <property type="match status" value="1"/>
</dbReference>
<proteinExistence type="inferred from homology"/>
<dbReference type="Proteomes" id="UP001516400">
    <property type="component" value="Unassembled WGS sequence"/>
</dbReference>
<dbReference type="Pfam" id="PF04142">
    <property type="entry name" value="Nuc_sug_transp"/>
    <property type="match status" value="1"/>
</dbReference>
<comment type="subcellular location">
    <subcellularLocation>
        <location evidence="1">Membrane</location>
        <topology evidence="1">Multi-pass membrane protein</topology>
    </subcellularLocation>
</comment>
<keyword evidence="6 7" id="KW-0472">Membrane</keyword>
<dbReference type="NCBIfam" id="TIGR00803">
    <property type="entry name" value="nst"/>
    <property type="match status" value="1"/>
</dbReference>
<evidence type="ECO:0000256" key="3">
    <source>
        <dbReference type="ARBA" id="ARBA00022597"/>
    </source>
</evidence>
<comment type="caution">
    <text evidence="8">The sequence shown here is derived from an EMBL/GenBank/DDBJ whole genome shotgun (WGS) entry which is preliminary data.</text>
</comment>
<feature type="transmembrane region" description="Helical" evidence="7">
    <location>
        <begin position="46"/>
        <end position="70"/>
    </location>
</feature>
<dbReference type="InterPro" id="IPR007271">
    <property type="entry name" value="Nuc_sug_transpt"/>
</dbReference>
<feature type="transmembrane region" description="Helical" evidence="7">
    <location>
        <begin position="215"/>
        <end position="235"/>
    </location>
</feature>
<name>A0ABD2NNE1_9CUCU</name>
<dbReference type="InterPro" id="IPR037185">
    <property type="entry name" value="EmrE-like"/>
</dbReference>
<comment type="similarity">
    <text evidence="2">Belongs to the nucleotide-sugar transporter family. SLC35A subfamily.</text>
</comment>
<evidence type="ECO:0000256" key="4">
    <source>
        <dbReference type="ARBA" id="ARBA00022692"/>
    </source>
</evidence>
<evidence type="ECO:0000256" key="2">
    <source>
        <dbReference type="ARBA" id="ARBA00009976"/>
    </source>
</evidence>
<keyword evidence="9" id="KW-1185">Reference proteome</keyword>
<sequence>MRSKMNPKVNERKSNALKYVSLVTLTLQNAVLGLSMRYSRTREGDLFLSSTAVFMSEVVKLVTCLGIVYIDSGGITKLLEALNNAIIKQPIDTLKVGVPSFLYVVQNTLLYVSASHLDAATYQVTYQLKIFTTAIFSVLILKRQLLATQWFSLVSLIGGIVLVQLAQDKAPAKVANGTEQNHVVGFLAAMGACVISGFAGVYFEKILKGSDVSVWMRNIQLSLLSIPIGIISCFVQDSSKIMEKGFFFGYDAFVVYLVILQATGGLLVALVVKYADNILKGFATSLAIIISCVASIYLFNFHLTVKFSLGALFVIFAIFLYGYQPKKKSSPPIAHKV</sequence>